<dbReference type="Gene3D" id="3.30.70.1990">
    <property type="match status" value="1"/>
</dbReference>
<evidence type="ECO:0000313" key="2">
    <source>
        <dbReference type="EMBL" id="MBR7618492.1"/>
    </source>
</evidence>
<proteinExistence type="predicted"/>
<accession>A0A941CY60</accession>
<dbReference type="PANTHER" id="PTHR42923:SF17">
    <property type="entry name" value="AMINE OXIDASE DOMAIN-CONTAINING PROTEIN"/>
    <property type="match status" value="1"/>
</dbReference>
<comment type="caution">
    <text evidence="2">The sequence shown here is derived from an EMBL/GenBank/DDBJ whole genome shotgun (WGS) entry which is preliminary data.</text>
</comment>
<dbReference type="PANTHER" id="PTHR42923">
    <property type="entry name" value="PROTOPORPHYRINOGEN OXIDASE"/>
    <property type="match status" value="1"/>
</dbReference>
<organism evidence="2 3">
    <name type="scientific">Phenylobacterium glaciei</name>
    <dbReference type="NCBI Taxonomy" id="2803784"/>
    <lineage>
        <taxon>Bacteria</taxon>
        <taxon>Pseudomonadati</taxon>
        <taxon>Pseudomonadota</taxon>
        <taxon>Alphaproteobacteria</taxon>
        <taxon>Caulobacterales</taxon>
        <taxon>Caulobacteraceae</taxon>
        <taxon>Phenylobacterium</taxon>
    </lineage>
</organism>
<keyword evidence="3" id="KW-1185">Reference proteome</keyword>
<protein>
    <submittedName>
        <fullName evidence="2">FAD-dependent oxidoreductase</fullName>
    </submittedName>
</protein>
<dbReference type="AlphaFoldDB" id="A0A941CY60"/>
<evidence type="ECO:0000313" key="3">
    <source>
        <dbReference type="Proteomes" id="UP000622580"/>
    </source>
</evidence>
<evidence type="ECO:0000259" key="1">
    <source>
        <dbReference type="Pfam" id="PF01593"/>
    </source>
</evidence>
<dbReference type="InterPro" id="IPR002937">
    <property type="entry name" value="Amino_oxidase"/>
</dbReference>
<name>A0A941CY60_9CAUL</name>
<dbReference type="GO" id="GO:0016491">
    <property type="term" value="F:oxidoreductase activity"/>
    <property type="evidence" value="ECO:0007669"/>
    <property type="project" value="InterPro"/>
</dbReference>
<feature type="domain" description="Amine oxidase" evidence="1">
    <location>
        <begin position="41"/>
        <end position="439"/>
    </location>
</feature>
<dbReference type="InterPro" id="IPR036188">
    <property type="entry name" value="FAD/NAD-bd_sf"/>
</dbReference>
<dbReference type="EMBL" id="JAGSGD010000001">
    <property type="protein sequence ID" value="MBR7618492.1"/>
    <property type="molecule type" value="Genomic_DNA"/>
</dbReference>
<dbReference type="Proteomes" id="UP000622580">
    <property type="component" value="Unassembled WGS sequence"/>
</dbReference>
<reference evidence="2" key="1">
    <citation type="submission" date="2021-04" db="EMBL/GenBank/DDBJ databases">
        <title>Draft genome assembly of strain Phenylobacterium sp. 20VBR1 using MiniION and Illumina platforms.</title>
        <authorList>
            <person name="Thomas F.A."/>
            <person name="Krishnan K.P."/>
            <person name="Sinha R.K."/>
        </authorList>
    </citation>
    <scope>NUCLEOTIDE SEQUENCE</scope>
    <source>
        <strain evidence="2">20VBR1</strain>
    </source>
</reference>
<dbReference type="InterPro" id="IPR050464">
    <property type="entry name" value="Zeta_carotene_desat/Oxidored"/>
</dbReference>
<sequence length="469" mass="51148">MRRLHPATGALRNSTTIAPGDAVTLEAAHKPLRIAVVGGGIAGLSAAWMLGTKHAVTLFEADNRLGGHANTVEARDSGGVTPVDTGFIVFNPPNYPNFTALLAHLGVASQPADMALSVSLDDGAFEYSSGAIFAQKRNLFSARFWGMLRDVNRFYRHGPKDLAGLEAPLTSLDDYLSQKGYCQAFRDDHLIPQAAAIWSTPLAAIRDYPAASLIRFFQNHGMMTIFGRGAWRTVTGGSRAYVSKLSAAFQGEVRSGARIVSIRRDALGVELRDAHGHAERFDQVVIATHGDHALRLLDDATPEEQRLLSAFQYSRNLAVLHTDKALMPKRRSAWTSWNHIGKRSAPGEGCVTYWMTKLQGLKTVTDYFVTLNPTKEIAPEAVVHTDVYEHPLFDAGAIAAQREIWSVQGVRRTWFCGSYLGHGFHEDALQSGLAVAEELGGVRRPWTVENESGRIHLDAISSVPAEQAA</sequence>
<gene>
    <name evidence="2" type="ORF">JKL49_03745</name>
</gene>
<dbReference type="Gene3D" id="1.10.405.20">
    <property type="match status" value="1"/>
</dbReference>
<dbReference type="SUPFAM" id="SSF51905">
    <property type="entry name" value="FAD/NAD(P)-binding domain"/>
    <property type="match status" value="1"/>
</dbReference>
<dbReference type="Pfam" id="PF01593">
    <property type="entry name" value="Amino_oxidase"/>
    <property type="match status" value="1"/>
</dbReference>
<dbReference type="Gene3D" id="3.50.50.60">
    <property type="entry name" value="FAD/NAD(P)-binding domain"/>
    <property type="match status" value="1"/>
</dbReference>